<evidence type="ECO:0000256" key="2">
    <source>
        <dbReference type="SAM" id="Phobius"/>
    </source>
</evidence>
<dbReference type="EMBL" id="JAKFGM010000003">
    <property type="protein sequence ID" value="MCF2515661.1"/>
    <property type="molecule type" value="Genomic_DNA"/>
</dbReference>
<feature type="compositionally biased region" description="Low complexity" evidence="1">
    <location>
        <begin position="195"/>
        <end position="217"/>
    </location>
</feature>
<keyword evidence="4" id="KW-1185">Reference proteome</keyword>
<protein>
    <submittedName>
        <fullName evidence="3">Uncharacterized protein</fullName>
    </submittedName>
</protein>
<dbReference type="AlphaFoldDB" id="A0A9X1QMY1"/>
<feature type="region of interest" description="Disordered" evidence="1">
    <location>
        <begin position="152"/>
        <end position="225"/>
    </location>
</feature>
<keyword evidence="2" id="KW-1133">Transmembrane helix</keyword>
<dbReference type="Proteomes" id="UP001139410">
    <property type="component" value="Unassembled WGS sequence"/>
</dbReference>
<gene>
    <name evidence="3" type="ORF">LVY65_11380</name>
</gene>
<keyword evidence="2" id="KW-0472">Membrane</keyword>
<name>A0A9X1QMY1_9SPHN</name>
<feature type="region of interest" description="Disordered" evidence="1">
    <location>
        <begin position="120"/>
        <end position="139"/>
    </location>
</feature>
<feature type="transmembrane region" description="Helical" evidence="2">
    <location>
        <begin position="6"/>
        <end position="25"/>
    </location>
</feature>
<evidence type="ECO:0000256" key="1">
    <source>
        <dbReference type="SAM" id="MobiDB-lite"/>
    </source>
</evidence>
<proteinExistence type="predicted"/>
<sequence>MSARGFGSVLSAGAVVGAALGFYLVSLRVASERASLEEVETRIAMTQRDIRLLQTEIGTRGRLAQLERWNVRFIRLSAPNADQFVDGGFQLATLVAPQQKPAIEAPVVLASAPVADQATQPTLTGDADVPDASSHASRPVSEMMHVASYSLPEKPAAAKPTESRPITVSTAKPMKAAAATKPVKSATADPLSPLPGTKAKAKGTAPAASAAGISSKPQPKDSVTD</sequence>
<organism evidence="3 4">
    <name type="scientific">Sphingomonas cremea</name>
    <dbReference type="NCBI Taxonomy" id="2904799"/>
    <lineage>
        <taxon>Bacteria</taxon>
        <taxon>Pseudomonadati</taxon>
        <taxon>Pseudomonadota</taxon>
        <taxon>Alphaproteobacteria</taxon>
        <taxon>Sphingomonadales</taxon>
        <taxon>Sphingomonadaceae</taxon>
        <taxon>Sphingomonas</taxon>
    </lineage>
</organism>
<accession>A0A9X1QMY1</accession>
<keyword evidence="2" id="KW-0812">Transmembrane</keyword>
<feature type="compositionally biased region" description="Low complexity" evidence="1">
    <location>
        <begin position="170"/>
        <end position="184"/>
    </location>
</feature>
<reference evidence="3" key="1">
    <citation type="submission" date="2022-01" db="EMBL/GenBank/DDBJ databases">
        <authorList>
            <person name="Jo J.-H."/>
            <person name="Im W.-T."/>
        </authorList>
    </citation>
    <scope>NUCLEOTIDE SEQUENCE</scope>
    <source>
        <strain evidence="3">G124</strain>
    </source>
</reference>
<evidence type="ECO:0000313" key="3">
    <source>
        <dbReference type="EMBL" id="MCF2515661.1"/>
    </source>
</evidence>
<comment type="caution">
    <text evidence="3">The sequence shown here is derived from an EMBL/GenBank/DDBJ whole genome shotgun (WGS) entry which is preliminary data.</text>
</comment>
<evidence type="ECO:0000313" key="4">
    <source>
        <dbReference type="Proteomes" id="UP001139410"/>
    </source>
</evidence>
<dbReference type="RefSeq" id="WP_235068367.1">
    <property type="nucleotide sequence ID" value="NZ_JAKFGM010000003.1"/>
</dbReference>